<evidence type="ECO:0000256" key="11">
    <source>
        <dbReference type="SAM" id="MobiDB-lite"/>
    </source>
</evidence>
<accession>A0ABP1GC89</accession>
<dbReference type="Gene3D" id="3.90.190.10">
    <property type="entry name" value="Protein tyrosine phosphatase superfamily"/>
    <property type="match status" value="1"/>
</dbReference>
<evidence type="ECO:0000256" key="1">
    <source>
        <dbReference type="ARBA" id="ARBA00004123"/>
    </source>
</evidence>
<proteinExistence type="predicted"/>
<evidence type="ECO:0000256" key="5">
    <source>
        <dbReference type="ARBA" id="ARBA00022695"/>
    </source>
</evidence>
<dbReference type="Pfam" id="PF03919">
    <property type="entry name" value="mRNA_cap_C"/>
    <property type="match status" value="1"/>
</dbReference>
<evidence type="ECO:0000256" key="3">
    <source>
        <dbReference type="ARBA" id="ARBA00022664"/>
    </source>
</evidence>
<evidence type="ECO:0000256" key="7">
    <source>
        <dbReference type="ARBA" id="ARBA00023042"/>
    </source>
</evidence>
<dbReference type="Proteomes" id="UP001497392">
    <property type="component" value="Unassembled WGS sequence"/>
</dbReference>
<feature type="compositionally biased region" description="Basic and acidic residues" evidence="11">
    <location>
        <begin position="172"/>
        <end position="183"/>
    </location>
</feature>
<dbReference type="Pfam" id="PF01331">
    <property type="entry name" value="mRNA_cap_enzyme"/>
    <property type="match status" value="1"/>
</dbReference>
<keyword evidence="8" id="KW-0342">GTP-binding</keyword>
<dbReference type="InterPro" id="IPR000340">
    <property type="entry name" value="Dual-sp_phosphatase_cat-dom"/>
</dbReference>
<evidence type="ECO:0000256" key="4">
    <source>
        <dbReference type="ARBA" id="ARBA00022679"/>
    </source>
</evidence>
<evidence type="ECO:0000313" key="14">
    <source>
        <dbReference type="Proteomes" id="UP001497392"/>
    </source>
</evidence>
<dbReference type="SUPFAM" id="SSF52799">
    <property type="entry name" value="(Phosphotyrosine protein) phosphatases II"/>
    <property type="match status" value="1"/>
</dbReference>
<feature type="compositionally biased region" description="Acidic residues" evidence="11">
    <location>
        <begin position="450"/>
        <end position="459"/>
    </location>
</feature>
<keyword evidence="4" id="KW-0808">Transferase</keyword>
<evidence type="ECO:0000256" key="2">
    <source>
        <dbReference type="ARBA" id="ARBA00012475"/>
    </source>
</evidence>
<dbReference type="PROSITE" id="PS50056">
    <property type="entry name" value="TYR_PHOSPHATASE_2"/>
    <property type="match status" value="1"/>
</dbReference>
<evidence type="ECO:0000259" key="12">
    <source>
        <dbReference type="PROSITE" id="PS50056"/>
    </source>
</evidence>
<evidence type="ECO:0000256" key="8">
    <source>
        <dbReference type="ARBA" id="ARBA00023134"/>
    </source>
</evidence>
<feature type="compositionally biased region" description="Low complexity" evidence="11">
    <location>
        <begin position="29"/>
        <end position="44"/>
    </location>
</feature>
<dbReference type="EMBL" id="CAXHTA020000019">
    <property type="protein sequence ID" value="CAL5228900.1"/>
    <property type="molecule type" value="Genomic_DNA"/>
</dbReference>
<keyword evidence="7" id="KW-0506">mRNA capping</keyword>
<dbReference type="InterPro" id="IPR013846">
    <property type="entry name" value="mRNA_cap_enzyme_C"/>
</dbReference>
<reference evidence="13 14" key="1">
    <citation type="submission" date="2024-06" db="EMBL/GenBank/DDBJ databases">
        <authorList>
            <person name="Kraege A."/>
            <person name="Thomma B."/>
        </authorList>
    </citation>
    <scope>NUCLEOTIDE SEQUENCE [LARGE SCALE GENOMIC DNA]</scope>
</reference>
<dbReference type="CDD" id="cd14502">
    <property type="entry name" value="RNA_5'-triphosphatase"/>
    <property type="match status" value="1"/>
</dbReference>
<dbReference type="InterPro" id="IPR001339">
    <property type="entry name" value="mRNA_cap_enzyme_adenylation"/>
</dbReference>
<sequence length="838" mass="94547">MVPKRTNEALDSMPEQNGKRHKPEEPEHALLAPELQLALALPAPQGVPDGVQPHSAPALPTPQTMPQHAKSLPASAQPAEALPPQPPLQAHGLPPPQPVLKELQPAQAEPSPQTAPSSLELQPAAHAELHPQAVPNGAEQQSAPAERPPQTVPQHAEPQPARALPPAQPVLRDLDAQSGHEEPPSQTLPSSLDLQPTAHAVSPPETVLQGLRAQPKHELQPAQPVPENSDSRPGPVLPPLQAMPKGLELPSGWRECPAMGHRIGMLRLVPTKVPLGKKFRHVLTEEQHFSPETLVQTLRAKGIDVGLIIDLTNSWRYYDLDEVTCLGVEHLKIRCKGQGEAPEPQAVNHFVWEVVSYTTQCPHKWMVVHCTHGFNRTGYMIVSMLMRRGMNLEGALLTFKQHRPAGIYKDEYIRALYKYYHEPMPPTYVPPALPSWKLEEPDSPKIDHELDAEENGTEEAEPHGLQHDDDIGEEITFAEAQDICQIIVRTVRGMAPDEFLPENWMNFPGSQPVSLDRQNLALLGQERYGVTWKADGTRYMLLIQRWGAYLVDRSFKVRRVQMRFPLQLMTGKEYHSHHNTLLDGELVVDEETDSGKHFYQFLVYDIMAINCKPVVHLPWKTRWQQIEDSVMKGRAMEQERIKESMAAKHPSYPVHYEYDRELFRIRRKEFWPLSKAKWALQEKIPTLSHESDGLIFQARDEPYVVGTDVKLLKWKYGSMNSVDFLLRSKAAGPELYLGKGSDIALLPGAKVEFAEGEDVRKYENCIVECAFDGEEGVWRFMRARTDKQRPNAWHVYEKVMTSIQDNIEEDDIIAEVEEAMKSPVYEKYRPPGGPQQGR</sequence>
<feature type="compositionally biased region" description="Pro residues" evidence="11">
    <location>
        <begin position="81"/>
        <end position="98"/>
    </location>
</feature>
<dbReference type="PANTHER" id="PTHR10367">
    <property type="entry name" value="MRNA-CAPPING ENZYME"/>
    <property type="match status" value="1"/>
</dbReference>
<dbReference type="SUPFAM" id="SSF50249">
    <property type="entry name" value="Nucleic acid-binding proteins"/>
    <property type="match status" value="1"/>
</dbReference>
<keyword evidence="3" id="KW-0507">mRNA processing</keyword>
<feature type="compositionally biased region" description="Polar residues" evidence="11">
    <location>
        <begin position="184"/>
        <end position="194"/>
    </location>
</feature>
<name>A0ABP1GC89_9CHLO</name>
<gene>
    <name evidence="13" type="primary">g12118</name>
    <name evidence="13" type="ORF">VP750_LOCUS10806</name>
</gene>
<feature type="region of interest" description="Disordered" evidence="11">
    <location>
        <begin position="1"/>
        <end position="203"/>
    </location>
</feature>
<feature type="region of interest" description="Disordered" evidence="11">
    <location>
        <begin position="215"/>
        <end position="245"/>
    </location>
</feature>
<feature type="compositionally biased region" description="Polar residues" evidence="11">
    <location>
        <begin position="110"/>
        <end position="120"/>
    </location>
</feature>
<dbReference type="Gene3D" id="3.30.470.30">
    <property type="entry name" value="DNA ligase/mRNA capping enzyme"/>
    <property type="match status" value="1"/>
</dbReference>
<dbReference type="CDD" id="cd07895">
    <property type="entry name" value="Adenylation_mRNA_capping"/>
    <property type="match status" value="1"/>
</dbReference>
<dbReference type="InterPro" id="IPR051029">
    <property type="entry name" value="mRNA_Capping_Enz/RNA_Phosphat"/>
</dbReference>
<feature type="domain" description="Tyrosine specific protein phosphatases" evidence="12">
    <location>
        <begin position="348"/>
        <end position="414"/>
    </location>
</feature>
<comment type="catalytic activity">
    <reaction evidence="10">
        <text>a 5'-end diphospho-ribonucleoside in mRNA + GTP + H(+) = a 5'-end (5'-triphosphoguanosine)-ribonucleoside in mRNA + diphosphate</text>
        <dbReference type="Rhea" id="RHEA:67012"/>
        <dbReference type="Rhea" id="RHEA-COMP:17165"/>
        <dbReference type="Rhea" id="RHEA-COMP:17166"/>
        <dbReference type="ChEBI" id="CHEBI:15378"/>
        <dbReference type="ChEBI" id="CHEBI:33019"/>
        <dbReference type="ChEBI" id="CHEBI:37565"/>
        <dbReference type="ChEBI" id="CHEBI:167616"/>
        <dbReference type="ChEBI" id="CHEBI:167617"/>
        <dbReference type="EC" id="2.7.7.50"/>
    </reaction>
    <physiologicalReaction direction="left-to-right" evidence="10">
        <dbReference type="Rhea" id="RHEA:67013"/>
    </physiologicalReaction>
</comment>
<evidence type="ECO:0000256" key="9">
    <source>
        <dbReference type="ARBA" id="ARBA00023242"/>
    </source>
</evidence>
<dbReference type="InterPro" id="IPR016130">
    <property type="entry name" value="Tyr_Pase_AS"/>
</dbReference>
<dbReference type="InterPro" id="IPR000387">
    <property type="entry name" value="Tyr_Pase_dom"/>
</dbReference>
<dbReference type="Pfam" id="PF00782">
    <property type="entry name" value="DSPc"/>
    <property type="match status" value="1"/>
</dbReference>
<protein>
    <recommendedName>
        <fullName evidence="2">mRNA guanylyltransferase</fullName>
        <ecNumber evidence="2">2.7.7.50</ecNumber>
    </recommendedName>
</protein>
<dbReference type="InterPro" id="IPR029021">
    <property type="entry name" value="Prot-tyrosine_phosphatase-like"/>
</dbReference>
<dbReference type="SUPFAM" id="SSF56091">
    <property type="entry name" value="DNA ligase/mRNA capping enzyme, catalytic domain"/>
    <property type="match status" value="1"/>
</dbReference>
<dbReference type="Gene3D" id="2.40.50.140">
    <property type="entry name" value="Nucleic acid-binding proteins"/>
    <property type="match status" value="1"/>
</dbReference>
<dbReference type="EC" id="2.7.7.50" evidence="2"/>
<evidence type="ECO:0000256" key="6">
    <source>
        <dbReference type="ARBA" id="ARBA00022741"/>
    </source>
</evidence>
<keyword evidence="6" id="KW-0547">Nucleotide-binding</keyword>
<evidence type="ECO:0000313" key="13">
    <source>
        <dbReference type="EMBL" id="CAL5228900.1"/>
    </source>
</evidence>
<keyword evidence="14" id="KW-1185">Reference proteome</keyword>
<keyword evidence="5" id="KW-0548">Nucleotidyltransferase</keyword>
<feature type="compositionally biased region" description="Low complexity" evidence="11">
    <location>
        <begin position="158"/>
        <end position="171"/>
    </location>
</feature>
<comment type="caution">
    <text evidence="13">The sequence shown here is derived from an EMBL/GenBank/DDBJ whole genome shotgun (WGS) entry which is preliminary data.</text>
</comment>
<feature type="compositionally biased region" description="Basic and acidic residues" evidence="11">
    <location>
        <begin position="440"/>
        <end position="449"/>
    </location>
</feature>
<organism evidence="13 14">
    <name type="scientific">Coccomyxa viridis</name>
    <dbReference type="NCBI Taxonomy" id="1274662"/>
    <lineage>
        <taxon>Eukaryota</taxon>
        <taxon>Viridiplantae</taxon>
        <taxon>Chlorophyta</taxon>
        <taxon>core chlorophytes</taxon>
        <taxon>Trebouxiophyceae</taxon>
        <taxon>Trebouxiophyceae incertae sedis</taxon>
        <taxon>Coccomyxaceae</taxon>
        <taxon>Coccomyxa</taxon>
    </lineage>
</organism>
<dbReference type="InterPro" id="IPR012340">
    <property type="entry name" value="NA-bd_OB-fold"/>
</dbReference>
<comment type="subcellular location">
    <subcellularLocation>
        <location evidence="1">Nucleus</location>
    </subcellularLocation>
</comment>
<evidence type="ECO:0000256" key="10">
    <source>
        <dbReference type="ARBA" id="ARBA00044624"/>
    </source>
</evidence>
<feature type="region of interest" description="Disordered" evidence="11">
    <location>
        <begin position="440"/>
        <end position="467"/>
    </location>
</feature>
<dbReference type="PANTHER" id="PTHR10367:SF17">
    <property type="entry name" value="MRNA-CAPPING ENZYME"/>
    <property type="match status" value="1"/>
</dbReference>
<dbReference type="PROSITE" id="PS00383">
    <property type="entry name" value="TYR_PHOSPHATASE_1"/>
    <property type="match status" value="1"/>
</dbReference>
<keyword evidence="9" id="KW-0539">Nucleus</keyword>